<dbReference type="Pfam" id="PF14525">
    <property type="entry name" value="AraC_binding_2"/>
    <property type="match status" value="1"/>
</dbReference>
<dbReference type="InterPro" id="IPR018060">
    <property type="entry name" value="HTH_AraC"/>
</dbReference>
<comment type="caution">
    <text evidence="6">The sequence shown here is derived from an EMBL/GenBank/DDBJ whole genome shotgun (WGS) entry which is preliminary data.</text>
</comment>
<accession>A0A7X6HEK6</accession>
<dbReference type="RefSeq" id="WP_168486148.1">
    <property type="nucleotide sequence ID" value="NZ_JAAZSQ010000007.1"/>
</dbReference>
<dbReference type="PANTHER" id="PTHR46796:SF6">
    <property type="entry name" value="ARAC SUBFAMILY"/>
    <property type="match status" value="1"/>
</dbReference>
<dbReference type="AlphaFoldDB" id="A0A7X6HEK6"/>
<sequence length="329" mass="34603">MTQATPGARPHGLTRFSTAGLPGAQRISLWEEHNARALVGLQARTLTGGALEATELNLILPRLQFAQVSGNPHVVERSARQIAEHPAEAVVAYFALEGEGFFYHRDGCEILKPGQAILYDADQPFMRGFSHGLKELALKVPRRTLSELTGRSGLNRPKVFGFRGPDAGSIHAEALASALSGALAGRTADWDGLETTALELLAELLGGGAGQAGHLAAAQAFITARLADPRLSAGRIAAAVGISERHLSRVFAEAGSSVPRAILDARLEAARRQLLSPTGARVPLGGLAAQLGFASQAHFSRSYKEKFGLSPLQDRKSAAAPTSPSSSTT</sequence>
<evidence type="ECO:0000259" key="5">
    <source>
        <dbReference type="PROSITE" id="PS01124"/>
    </source>
</evidence>
<dbReference type="PROSITE" id="PS01124">
    <property type="entry name" value="HTH_ARAC_FAMILY_2"/>
    <property type="match status" value="1"/>
</dbReference>
<evidence type="ECO:0000313" key="7">
    <source>
        <dbReference type="Proteomes" id="UP000544090"/>
    </source>
</evidence>
<keyword evidence="7" id="KW-1185">Reference proteome</keyword>
<reference evidence="6 7" key="1">
    <citation type="submission" date="2020-04" db="EMBL/GenBank/DDBJ databases">
        <title>Arthrobacter sp. nov.</title>
        <authorList>
            <person name="Liu S."/>
        </authorList>
    </citation>
    <scope>NUCLEOTIDE SEQUENCE [LARGE SCALE GENOMIC DNA]</scope>
    <source>
        <strain evidence="6 7">E918</strain>
    </source>
</reference>
<feature type="compositionally biased region" description="Low complexity" evidence="4">
    <location>
        <begin position="318"/>
        <end position="329"/>
    </location>
</feature>
<dbReference type="Proteomes" id="UP000544090">
    <property type="component" value="Unassembled WGS sequence"/>
</dbReference>
<dbReference type="SUPFAM" id="SSF46689">
    <property type="entry name" value="Homeodomain-like"/>
    <property type="match status" value="1"/>
</dbReference>
<dbReference type="InterPro" id="IPR009057">
    <property type="entry name" value="Homeodomain-like_sf"/>
</dbReference>
<dbReference type="Gene3D" id="1.10.10.60">
    <property type="entry name" value="Homeodomain-like"/>
    <property type="match status" value="1"/>
</dbReference>
<protein>
    <submittedName>
        <fullName evidence="6">AraC family transcriptional regulator</fullName>
    </submittedName>
</protein>
<evidence type="ECO:0000256" key="2">
    <source>
        <dbReference type="ARBA" id="ARBA00023125"/>
    </source>
</evidence>
<evidence type="ECO:0000256" key="1">
    <source>
        <dbReference type="ARBA" id="ARBA00023015"/>
    </source>
</evidence>
<organism evidence="6 7">
    <name type="scientific">Arthrobacter mobilis</name>
    <dbReference type="NCBI Taxonomy" id="2724944"/>
    <lineage>
        <taxon>Bacteria</taxon>
        <taxon>Bacillati</taxon>
        <taxon>Actinomycetota</taxon>
        <taxon>Actinomycetes</taxon>
        <taxon>Micrococcales</taxon>
        <taxon>Micrococcaceae</taxon>
        <taxon>Arthrobacter</taxon>
    </lineage>
</organism>
<evidence type="ECO:0000313" key="6">
    <source>
        <dbReference type="EMBL" id="NKX54809.1"/>
    </source>
</evidence>
<dbReference type="PROSITE" id="PS00041">
    <property type="entry name" value="HTH_ARAC_FAMILY_1"/>
    <property type="match status" value="1"/>
</dbReference>
<dbReference type="Pfam" id="PF12833">
    <property type="entry name" value="HTH_18"/>
    <property type="match status" value="1"/>
</dbReference>
<feature type="region of interest" description="Disordered" evidence="4">
    <location>
        <begin position="310"/>
        <end position="329"/>
    </location>
</feature>
<dbReference type="InterPro" id="IPR050204">
    <property type="entry name" value="AraC_XylS_family_regulators"/>
</dbReference>
<keyword evidence="2" id="KW-0238">DNA-binding</keyword>
<dbReference type="InterPro" id="IPR018062">
    <property type="entry name" value="HTH_AraC-typ_CS"/>
</dbReference>
<dbReference type="GO" id="GO:0043565">
    <property type="term" value="F:sequence-specific DNA binding"/>
    <property type="evidence" value="ECO:0007669"/>
    <property type="project" value="InterPro"/>
</dbReference>
<proteinExistence type="predicted"/>
<dbReference type="EMBL" id="JAAZSQ010000007">
    <property type="protein sequence ID" value="NKX54809.1"/>
    <property type="molecule type" value="Genomic_DNA"/>
</dbReference>
<feature type="domain" description="HTH araC/xylS-type" evidence="5">
    <location>
        <begin position="216"/>
        <end position="317"/>
    </location>
</feature>
<dbReference type="InterPro" id="IPR035418">
    <property type="entry name" value="AraC-bd_2"/>
</dbReference>
<dbReference type="PANTHER" id="PTHR46796">
    <property type="entry name" value="HTH-TYPE TRANSCRIPTIONAL ACTIVATOR RHAS-RELATED"/>
    <property type="match status" value="1"/>
</dbReference>
<keyword evidence="1" id="KW-0805">Transcription regulation</keyword>
<evidence type="ECO:0000256" key="3">
    <source>
        <dbReference type="ARBA" id="ARBA00023163"/>
    </source>
</evidence>
<name>A0A7X6HEK6_9MICC</name>
<dbReference type="SMART" id="SM00342">
    <property type="entry name" value="HTH_ARAC"/>
    <property type="match status" value="1"/>
</dbReference>
<evidence type="ECO:0000256" key="4">
    <source>
        <dbReference type="SAM" id="MobiDB-lite"/>
    </source>
</evidence>
<keyword evidence="3" id="KW-0804">Transcription</keyword>
<dbReference type="GO" id="GO:0003700">
    <property type="term" value="F:DNA-binding transcription factor activity"/>
    <property type="evidence" value="ECO:0007669"/>
    <property type="project" value="InterPro"/>
</dbReference>
<gene>
    <name evidence="6" type="ORF">HGG74_09710</name>
</gene>